<dbReference type="Proteomes" id="UP001418222">
    <property type="component" value="Unassembled WGS sequence"/>
</dbReference>
<reference evidence="1 2" key="1">
    <citation type="journal article" date="2022" name="Nat. Plants">
        <title>Genomes of leafy and leafless Platanthera orchids illuminate the evolution of mycoheterotrophy.</title>
        <authorList>
            <person name="Li M.H."/>
            <person name="Liu K.W."/>
            <person name="Li Z."/>
            <person name="Lu H.C."/>
            <person name="Ye Q.L."/>
            <person name="Zhang D."/>
            <person name="Wang J.Y."/>
            <person name="Li Y.F."/>
            <person name="Zhong Z.M."/>
            <person name="Liu X."/>
            <person name="Yu X."/>
            <person name="Liu D.K."/>
            <person name="Tu X.D."/>
            <person name="Liu B."/>
            <person name="Hao Y."/>
            <person name="Liao X.Y."/>
            <person name="Jiang Y.T."/>
            <person name="Sun W.H."/>
            <person name="Chen J."/>
            <person name="Chen Y.Q."/>
            <person name="Ai Y."/>
            <person name="Zhai J.W."/>
            <person name="Wu S.S."/>
            <person name="Zhou Z."/>
            <person name="Hsiao Y.Y."/>
            <person name="Wu W.L."/>
            <person name="Chen Y.Y."/>
            <person name="Lin Y.F."/>
            <person name="Hsu J.L."/>
            <person name="Li C.Y."/>
            <person name="Wang Z.W."/>
            <person name="Zhao X."/>
            <person name="Zhong W.Y."/>
            <person name="Ma X.K."/>
            <person name="Ma L."/>
            <person name="Huang J."/>
            <person name="Chen G.Z."/>
            <person name="Huang M.Z."/>
            <person name="Huang L."/>
            <person name="Peng D.H."/>
            <person name="Luo Y.B."/>
            <person name="Zou S.Q."/>
            <person name="Chen S.P."/>
            <person name="Lan S."/>
            <person name="Tsai W.C."/>
            <person name="Van de Peer Y."/>
            <person name="Liu Z.J."/>
        </authorList>
    </citation>
    <scope>NUCLEOTIDE SEQUENCE [LARGE SCALE GENOMIC DNA]</scope>
    <source>
        <strain evidence="1">Lor287</strain>
    </source>
</reference>
<dbReference type="EMBL" id="JBBWWQ010000010">
    <property type="protein sequence ID" value="KAK8936823.1"/>
    <property type="molecule type" value="Genomic_DNA"/>
</dbReference>
<dbReference type="AlphaFoldDB" id="A0AAP0G4R0"/>
<keyword evidence="2" id="KW-1185">Reference proteome</keyword>
<organism evidence="1 2">
    <name type="scientific">Platanthera zijinensis</name>
    <dbReference type="NCBI Taxonomy" id="2320716"/>
    <lineage>
        <taxon>Eukaryota</taxon>
        <taxon>Viridiplantae</taxon>
        <taxon>Streptophyta</taxon>
        <taxon>Embryophyta</taxon>
        <taxon>Tracheophyta</taxon>
        <taxon>Spermatophyta</taxon>
        <taxon>Magnoliopsida</taxon>
        <taxon>Liliopsida</taxon>
        <taxon>Asparagales</taxon>
        <taxon>Orchidaceae</taxon>
        <taxon>Orchidoideae</taxon>
        <taxon>Orchideae</taxon>
        <taxon>Orchidinae</taxon>
        <taxon>Platanthera</taxon>
    </lineage>
</organism>
<accession>A0AAP0G4R0</accession>
<gene>
    <name evidence="1" type="ORF">KSP39_PZI012394</name>
</gene>
<proteinExistence type="predicted"/>
<evidence type="ECO:0000313" key="2">
    <source>
        <dbReference type="Proteomes" id="UP001418222"/>
    </source>
</evidence>
<sequence>MNDEGKLLSDIISKVLLYKTGSHDYLSSDMFKILIVIICRKRIDWGAMLFGRINDSFRAPNFGSFISLYLNQLDKDTFDMSKGVHIHHLKKIDSTIFSRWERRIPRQGGLQDLPEIKEEKVPAERIPTPTPREIPESSCVGIEEESAETQGVTDGQEPVVIPSSAVPNVPLPVIQDTVAETDDLHTEIAEIGRVVAAEVGSVGVVDERLTNDDLDADVHDDVADEDELAADNVNDSTELASIENMIVSLPDVLPIRTQGEQSHPYIAIQTELDRFV</sequence>
<comment type="caution">
    <text evidence="1">The sequence shown here is derived from an EMBL/GenBank/DDBJ whole genome shotgun (WGS) entry which is preliminary data.</text>
</comment>
<evidence type="ECO:0000313" key="1">
    <source>
        <dbReference type="EMBL" id="KAK8936823.1"/>
    </source>
</evidence>
<name>A0AAP0G4R0_9ASPA</name>
<protein>
    <submittedName>
        <fullName evidence="1">Uncharacterized protein</fullName>
    </submittedName>
</protein>